<keyword evidence="2" id="KW-1185">Reference proteome</keyword>
<evidence type="ECO:0000313" key="1">
    <source>
        <dbReference type="EMBL" id="AXC13633.1"/>
    </source>
</evidence>
<proteinExistence type="predicted"/>
<dbReference type="KEGG" id="abas:ACPOL_4360"/>
<evidence type="ECO:0000313" key="2">
    <source>
        <dbReference type="Proteomes" id="UP000253606"/>
    </source>
</evidence>
<dbReference type="OrthoDB" id="9799947at2"/>
<sequence>MLSFRLSLVASTVVLLVVAGAMIATPAALGQTPARVRGTITAIDDRSITLKDQSGRTLTLNTGAYSTYANLLPSGLDEIKIGDFVGSAVKGTPKSMIAVEVALVPKDMRAGRIAYYGWDALPDPTAKHSSVKTPTKMTNGLVTNISEAVATKLVDARMTSGVVSDKSSRVGRTLTVAYDGGSKTFRITVPANAPIVRYVLADRSALSIGAAVMIKTSPGDEAGLVSIGKGVIPPM</sequence>
<dbReference type="Proteomes" id="UP000253606">
    <property type="component" value="Chromosome"/>
</dbReference>
<reference evidence="1 2" key="1">
    <citation type="journal article" date="2018" name="Front. Microbiol.">
        <title>Hydrolytic Capabilities as a Key to Environmental Success: Chitinolytic and Cellulolytic Acidobacteria From Acidic Sub-arctic Soils and Boreal Peatlands.</title>
        <authorList>
            <person name="Belova S.E."/>
            <person name="Ravin N.V."/>
            <person name="Pankratov T.A."/>
            <person name="Rakitin A.L."/>
            <person name="Ivanova A.A."/>
            <person name="Beletsky A.V."/>
            <person name="Mardanov A.V."/>
            <person name="Sinninghe Damste J.S."/>
            <person name="Dedysh S.N."/>
        </authorList>
    </citation>
    <scope>NUCLEOTIDE SEQUENCE [LARGE SCALE GENOMIC DNA]</scope>
    <source>
        <strain evidence="1 2">SBC82</strain>
    </source>
</reference>
<evidence type="ECO:0008006" key="3">
    <source>
        <dbReference type="Google" id="ProtNLM"/>
    </source>
</evidence>
<organism evidence="1 2">
    <name type="scientific">Acidisarcina polymorpha</name>
    <dbReference type="NCBI Taxonomy" id="2211140"/>
    <lineage>
        <taxon>Bacteria</taxon>
        <taxon>Pseudomonadati</taxon>
        <taxon>Acidobacteriota</taxon>
        <taxon>Terriglobia</taxon>
        <taxon>Terriglobales</taxon>
        <taxon>Acidobacteriaceae</taxon>
        <taxon>Acidisarcina</taxon>
    </lineage>
</organism>
<dbReference type="AlphaFoldDB" id="A0A2Z5G342"/>
<dbReference type="EMBL" id="CP030840">
    <property type="protein sequence ID" value="AXC13633.1"/>
    <property type="molecule type" value="Genomic_DNA"/>
</dbReference>
<protein>
    <recommendedName>
        <fullName evidence="3">DUF5666 domain-containing protein</fullName>
    </recommendedName>
</protein>
<name>A0A2Z5G342_9BACT</name>
<gene>
    <name evidence="1" type="ORF">ACPOL_4360</name>
</gene>
<accession>A0A2Z5G342</accession>
<dbReference type="RefSeq" id="WP_114208570.1">
    <property type="nucleotide sequence ID" value="NZ_CP030840.1"/>
</dbReference>